<protein>
    <recommendedName>
        <fullName evidence="2">Anti-sigma factor antagonist</fullName>
    </recommendedName>
</protein>
<dbReference type="PROSITE" id="PS50801">
    <property type="entry name" value="STAS"/>
    <property type="match status" value="1"/>
</dbReference>
<gene>
    <name evidence="4" type="ORF">BRCON_2284</name>
</gene>
<feature type="domain" description="STAS" evidence="3">
    <location>
        <begin position="21"/>
        <end position="117"/>
    </location>
</feature>
<dbReference type="Proteomes" id="UP000262583">
    <property type="component" value="Chromosome"/>
</dbReference>
<evidence type="ECO:0000313" key="5">
    <source>
        <dbReference type="Proteomes" id="UP000262583"/>
    </source>
</evidence>
<proteinExistence type="inferred from homology"/>
<dbReference type="EMBL" id="CP030759">
    <property type="protein sequence ID" value="AXA37061.1"/>
    <property type="molecule type" value="Genomic_DNA"/>
</dbReference>
<dbReference type="InterPro" id="IPR002645">
    <property type="entry name" value="STAS_dom"/>
</dbReference>
<dbReference type="GO" id="GO:0043856">
    <property type="term" value="F:anti-sigma factor antagonist activity"/>
    <property type="evidence" value="ECO:0007669"/>
    <property type="project" value="InterPro"/>
</dbReference>
<sequence length="129" mass="14073">MKAFTFEQREIKVGEYGCTCFALQGYIDAHTVIEFDKAVNEAIDGGALRMMLDIQGLSYISSAGIGAMMALARRLAQRGGDLVLVSPTPKVHAILEGLGFTKIFKIAWNEQEALEQLKLVGPNKDDAKP</sequence>
<accession>A0A2Z4Y786</accession>
<dbReference type="KEGG" id="schv:BRCON_2284"/>
<dbReference type="NCBIfam" id="TIGR00377">
    <property type="entry name" value="ant_ant_sig"/>
    <property type="match status" value="1"/>
</dbReference>
<evidence type="ECO:0000313" key="4">
    <source>
        <dbReference type="EMBL" id="AXA37061.1"/>
    </source>
</evidence>
<evidence type="ECO:0000256" key="1">
    <source>
        <dbReference type="ARBA" id="ARBA00009013"/>
    </source>
</evidence>
<dbReference type="InterPro" id="IPR036513">
    <property type="entry name" value="STAS_dom_sf"/>
</dbReference>
<dbReference type="SUPFAM" id="SSF52091">
    <property type="entry name" value="SpoIIaa-like"/>
    <property type="match status" value="1"/>
</dbReference>
<dbReference type="AlphaFoldDB" id="A0A2Z4Y786"/>
<reference evidence="4 5" key="1">
    <citation type="submission" date="2018-05" db="EMBL/GenBank/DDBJ databases">
        <title>A metagenomic window into the 2 km-deep terrestrial subsurface aquifer revealed taxonomically and functionally diverse microbial community comprising novel uncultured bacterial lineages.</title>
        <authorList>
            <person name="Kadnikov V.V."/>
            <person name="Mardanov A.V."/>
            <person name="Beletsky A.V."/>
            <person name="Banks D."/>
            <person name="Pimenov N.V."/>
            <person name="Frank Y.A."/>
            <person name="Karnachuk O.V."/>
            <person name="Ravin N.V."/>
        </authorList>
    </citation>
    <scope>NUCLEOTIDE SEQUENCE [LARGE SCALE GENOMIC DNA]</scope>
    <source>
        <strain evidence="4">BY</strain>
    </source>
</reference>
<dbReference type="Pfam" id="PF01740">
    <property type="entry name" value="STAS"/>
    <property type="match status" value="1"/>
</dbReference>
<dbReference type="CDD" id="cd07043">
    <property type="entry name" value="STAS_anti-anti-sigma_factors"/>
    <property type="match status" value="1"/>
</dbReference>
<dbReference type="PANTHER" id="PTHR33495">
    <property type="entry name" value="ANTI-SIGMA FACTOR ANTAGONIST TM_1081-RELATED-RELATED"/>
    <property type="match status" value="1"/>
</dbReference>
<evidence type="ECO:0000256" key="2">
    <source>
        <dbReference type="RuleBase" id="RU003749"/>
    </source>
</evidence>
<comment type="similarity">
    <text evidence="1 2">Belongs to the anti-sigma-factor antagonist family.</text>
</comment>
<evidence type="ECO:0000259" key="3">
    <source>
        <dbReference type="PROSITE" id="PS50801"/>
    </source>
</evidence>
<name>A0A2Z4Y786_SUMC1</name>
<dbReference type="Gene3D" id="3.30.750.24">
    <property type="entry name" value="STAS domain"/>
    <property type="match status" value="1"/>
</dbReference>
<dbReference type="InterPro" id="IPR003658">
    <property type="entry name" value="Anti-sigma_ant"/>
</dbReference>
<organism evidence="4 5">
    <name type="scientific">Sumerlaea chitinivorans</name>
    <dbReference type="NCBI Taxonomy" id="2250252"/>
    <lineage>
        <taxon>Bacteria</taxon>
        <taxon>Candidatus Sumerlaeota</taxon>
        <taxon>Candidatus Sumerlaeia</taxon>
        <taxon>Candidatus Sumerlaeales</taxon>
        <taxon>Candidatus Sumerlaeaceae</taxon>
        <taxon>Candidatus Sumerlaea</taxon>
    </lineage>
</organism>